<name>A0A916S1T5_9BACI</name>
<keyword evidence="3" id="KW-0804">Transcription</keyword>
<dbReference type="SUPFAM" id="SSF53697">
    <property type="entry name" value="SIS domain"/>
    <property type="match status" value="1"/>
</dbReference>
<feature type="domain" description="SIS" evidence="5">
    <location>
        <begin position="118"/>
        <end position="258"/>
    </location>
</feature>
<organism evidence="6 7">
    <name type="scientific">Ornithinibacillus halotolerans</name>
    <dbReference type="NCBI Taxonomy" id="1274357"/>
    <lineage>
        <taxon>Bacteria</taxon>
        <taxon>Bacillati</taxon>
        <taxon>Bacillota</taxon>
        <taxon>Bacilli</taxon>
        <taxon>Bacillales</taxon>
        <taxon>Bacillaceae</taxon>
        <taxon>Ornithinibacillus</taxon>
    </lineage>
</organism>
<protein>
    <submittedName>
        <fullName evidence="6">RpiR family transcriptional regulator</fullName>
    </submittedName>
</protein>
<dbReference type="InterPro" id="IPR035472">
    <property type="entry name" value="RpiR-like_SIS"/>
</dbReference>
<dbReference type="PANTHER" id="PTHR30514">
    <property type="entry name" value="GLUCOKINASE"/>
    <property type="match status" value="1"/>
</dbReference>
<gene>
    <name evidence="6" type="ORF">GCM10008025_23540</name>
</gene>
<dbReference type="GO" id="GO:1901135">
    <property type="term" value="P:carbohydrate derivative metabolic process"/>
    <property type="evidence" value="ECO:0007669"/>
    <property type="project" value="InterPro"/>
</dbReference>
<dbReference type="PROSITE" id="PS51071">
    <property type="entry name" value="HTH_RPIR"/>
    <property type="match status" value="1"/>
</dbReference>
<dbReference type="Pfam" id="PF01418">
    <property type="entry name" value="HTH_6"/>
    <property type="match status" value="1"/>
</dbReference>
<keyword evidence="2" id="KW-0238">DNA-binding</keyword>
<reference evidence="6" key="2">
    <citation type="submission" date="2020-09" db="EMBL/GenBank/DDBJ databases">
        <authorList>
            <person name="Sun Q."/>
            <person name="Zhou Y."/>
        </authorList>
    </citation>
    <scope>NUCLEOTIDE SEQUENCE</scope>
    <source>
        <strain evidence="6">CGMCC 1.12408</strain>
    </source>
</reference>
<dbReference type="InterPro" id="IPR009057">
    <property type="entry name" value="Homeodomain-like_sf"/>
</dbReference>
<dbReference type="InterPro" id="IPR036388">
    <property type="entry name" value="WH-like_DNA-bd_sf"/>
</dbReference>
<keyword evidence="7" id="KW-1185">Reference proteome</keyword>
<evidence type="ECO:0000256" key="3">
    <source>
        <dbReference type="ARBA" id="ARBA00023163"/>
    </source>
</evidence>
<dbReference type="InterPro" id="IPR047640">
    <property type="entry name" value="RpiR-like"/>
</dbReference>
<dbReference type="InterPro" id="IPR001347">
    <property type="entry name" value="SIS_dom"/>
</dbReference>
<dbReference type="Proteomes" id="UP000613512">
    <property type="component" value="Unassembled WGS sequence"/>
</dbReference>
<keyword evidence="1" id="KW-0805">Transcription regulation</keyword>
<evidence type="ECO:0000256" key="2">
    <source>
        <dbReference type="ARBA" id="ARBA00023125"/>
    </source>
</evidence>
<evidence type="ECO:0000313" key="7">
    <source>
        <dbReference type="Proteomes" id="UP000613512"/>
    </source>
</evidence>
<dbReference type="InterPro" id="IPR000281">
    <property type="entry name" value="HTH_RpiR"/>
</dbReference>
<dbReference type="CDD" id="cd05013">
    <property type="entry name" value="SIS_RpiR"/>
    <property type="match status" value="1"/>
</dbReference>
<dbReference type="PANTHER" id="PTHR30514:SF1">
    <property type="entry name" value="HTH-TYPE TRANSCRIPTIONAL REGULATOR HEXR-RELATED"/>
    <property type="match status" value="1"/>
</dbReference>
<dbReference type="EMBL" id="BMEY01000011">
    <property type="protein sequence ID" value="GGA79423.1"/>
    <property type="molecule type" value="Genomic_DNA"/>
</dbReference>
<dbReference type="RefSeq" id="WP_188384863.1">
    <property type="nucleotide sequence ID" value="NZ_BMEY01000011.1"/>
</dbReference>
<dbReference type="PROSITE" id="PS51464">
    <property type="entry name" value="SIS"/>
    <property type="match status" value="1"/>
</dbReference>
<evidence type="ECO:0000256" key="1">
    <source>
        <dbReference type="ARBA" id="ARBA00023015"/>
    </source>
</evidence>
<dbReference type="PROSITE" id="PS00356">
    <property type="entry name" value="HTH_LACI_1"/>
    <property type="match status" value="1"/>
</dbReference>
<dbReference type="AlphaFoldDB" id="A0A916S1T5"/>
<reference evidence="6" key="1">
    <citation type="journal article" date="2014" name="Int. J. Syst. Evol. Microbiol.">
        <title>Complete genome sequence of Corynebacterium casei LMG S-19264T (=DSM 44701T), isolated from a smear-ripened cheese.</title>
        <authorList>
            <consortium name="US DOE Joint Genome Institute (JGI-PGF)"/>
            <person name="Walter F."/>
            <person name="Albersmeier A."/>
            <person name="Kalinowski J."/>
            <person name="Ruckert C."/>
        </authorList>
    </citation>
    <scope>NUCLEOTIDE SEQUENCE</scope>
    <source>
        <strain evidence="6">CGMCC 1.12408</strain>
    </source>
</reference>
<dbReference type="InterPro" id="IPR046348">
    <property type="entry name" value="SIS_dom_sf"/>
</dbReference>
<dbReference type="GO" id="GO:0003700">
    <property type="term" value="F:DNA-binding transcription factor activity"/>
    <property type="evidence" value="ECO:0007669"/>
    <property type="project" value="InterPro"/>
</dbReference>
<feature type="domain" description="HTH rpiR-type" evidence="4">
    <location>
        <begin position="3"/>
        <end position="79"/>
    </location>
</feature>
<sequence>MSKPITEIINSYYPSLTNSEQKVATFVLNNLDQVIYYSVTDLADEAGVGETTVLRFCRKIGLKGYQEFKLTLAQNLSEGKKEQNGSESNNLIQSVQLNSVEAIENTAKMISEEDLNAAIELLSNAKFIHLFGVGTSGISAMDAQSRFLRIGVQSSAIIDSHLQAMTAATLSQGDVVIALSISGSTRDTIETVKIAKEKGAKVIAITYYSRSPITQFADVVLTGGTKESPLEGGSLAAKISQLFVIDLLCTGIALTHKERSLEMKNKTAQAVVSKIY</sequence>
<proteinExistence type="predicted"/>
<evidence type="ECO:0000313" key="6">
    <source>
        <dbReference type="EMBL" id="GGA79423.1"/>
    </source>
</evidence>
<evidence type="ECO:0000259" key="4">
    <source>
        <dbReference type="PROSITE" id="PS51071"/>
    </source>
</evidence>
<dbReference type="Gene3D" id="3.40.50.10490">
    <property type="entry name" value="Glucose-6-phosphate isomerase like protein, domain 1"/>
    <property type="match status" value="1"/>
</dbReference>
<dbReference type="SUPFAM" id="SSF46689">
    <property type="entry name" value="Homeodomain-like"/>
    <property type="match status" value="1"/>
</dbReference>
<dbReference type="GO" id="GO:0003677">
    <property type="term" value="F:DNA binding"/>
    <property type="evidence" value="ECO:0007669"/>
    <property type="project" value="UniProtKB-KW"/>
</dbReference>
<accession>A0A916S1T5</accession>
<comment type="caution">
    <text evidence="6">The sequence shown here is derived from an EMBL/GenBank/DDBJ whole genome shotgun (WGS) entry which is preliminary data.</text>
</comment>
<dbReference type="Pfam" id="PF01380">
    <property type="entry name" value="SIS"/>
    <property type="match status" value="1"/>
</dbReference>
<dbReference type="Gene3D" id="1.10.10.10">
    <property type="entry name" value="Winged helix-like DNA-binding domain superfamily/Winged helix DNA-binding domain"/>
    <property type="match status" value="1"/>
</dbReference>
<evidence type="ECO:0000259" key="5">
    <source>
        <dbReference type="PROSITE" id="PS51464"/>
    </source>
</evidence>
<dbReference type="GO" id="GO:0097367">
    <property type="term" value="F:carbohydrate derivative binding"/>
    <property type="evidence" value="ECO:0007669"/>
    <property type="project" value="InterPro"/>
</dbReference>